<dbReference type="AlphaFoldDB" id="H8GJ11"/>
<keyword evidence="1" id="KW-0645">Protease</keyword>
<organism evidence="1 2">
    <name type="scientific">Methylomicrobium album BG8</name>
    <dbReference type="NCBI Taxonomy" id="686340"/>
    <lineage>
        <taxon>Bacteria</taxon>
        <taxon>Pseudomonadati</taxon>
        <taxon>Pseudomonadota</taxon>
        <taxon>Gammaproteobacteria</taxon>
        <taxon>Methylococcales</taxon>
        <taxon>Methylococcaceae</taxon>
        <taxon>Methylomicrobium</taxon>
    </lineage>
</organism>
<dbReference type="HOGENOM" id="CLU_1775804_0_0_6"/>
<dbReference type="InterPro" id="IPR038765">
    <property type="entry name" value="Papain-like_cys_pep_sf"/>
</dbReference>
<evidence type="ECO:0000313" key="2">
    <source>
        <dbReference type="Proteomes" id="UP000005090"/>
    </source>
</evidence>
<dbReference type="SUPFAM" id="SSF54001">
    <property type="entry name" value="Cysteine proteinases"/>
    <property type="match status" value="1"/>
</dbReference>
<sequence>MPSIQLNVPLEAQEKANCCWHTSAYMIWLYWQQNGKGAGPMNTVASKYEVADTTGLYPTEFITLAEKVGLYKLPVKNQHSENDLFKYLRDGGPVWCAGYWFGVGHIIVLTGVGKGKAYFNDPDQGVKKEGTVKWFNEKLASQLSGCLMVKDPGRY</sequence>
<proteinExistence type="predicted"/>
<accession>H8GJ11</accession>
<dbReference type="InterPro" id="IPR022118">
    <property type="entry name" value="Peptidase_C70_AvrRpt2"/>
</dbReference>
<dbReference type="Proteomes" id="UP000005090">
    <property type="component" value="Chromosome"/>
</dbReference>
<dbReference type="Pfam" id="PF12385">
    <property type="entry name" value="Peptidase_C70"/>
    <property type="match status" value="1"/>
</dbReference>
<reference evidence="1 2" key="1">
    <citation type="journal article" date="2013" name="Genome Announc.">
        <title>Genome Sequence of the Obligate Gammaproteobacterial Methanotroph Methylomicrobium album Strain BG8.</title>
        <authorList>
            <person name="Kits K.D."/>
            <person name="Kalyuzhnaya M.G."/>
            <person name="Klotz M.G."/>
            <person name="Jetten M.S."/>
            <person name="Op den Camp H.J."/>
            <person name="Vuilleumier S."/>
            <person name="Bringel F."/>
            <person name="Dispirito A.A."/>
            <person name="Murrell J.C."/>
            <person name="Bruce D."/>
            <person name="Cheng J.F."/>
            <person name="Copeland A."/>
            <person name="Goodwin L."/>
            <person name="Hauser L."/>
            <person name="Lajus A."/>
            <person name="Land M.L."/>
            <person name="Lapidus A."/>
            <person name="Lucas S."/>
            <person name="Medigue C."/>
            <person name="Pitluck S."/>
            <person name="Woyke T."/>
            <person name="Zeytun A."/>
            <person name="Stein L.Y."/>
        </authorList>
    </citation>
    <scope>NUCLEOTIDE SEQUENCE [LARGE SCALE GENOMIC DNA]</scope>
    <source>
        <strain evidence="1 2">BG8</strain>
    </source>
</reference>
<dbReference type="GO" id="GO:0008233">
    <property type="term" value="F:peptidase activity"/>
    <property type="evidence" value="ECO:0007669"/>
    <property type="project" value="UniProtKB-KW"/>
</dbReference>
<name>H8GJ11_METAL</name>
<dbReference type="EMBL" id="CM001475">
    <property type="protein sequence ID" value="EIC31518.1"/>
    <property type="molecule type" value="Genomic_DNA"/>
</dbReference>
<gene>
    <name evidence="1" type="ORF">Metal_3880</name>
</gene>
<dbReference type="Gene3D" id="3.90.70.10">
    <property type="entry name" value="Cysteine proteinases"/>
    <property type="match status" value="1"/>
</dbReference>
<evidence type="ECO:0000313" key="1">
    <source>
        <dbReference type="EMBL" id="EIC31518.1"/>
    </source>
</evidence>
<keyword evidence="1" id="KW-0378">Hydrolase</keyword>
<dbReference type="GO" id="GO:0006508">
    <property type="term" value="P:proteolysis"/>
    <property type="evidence" value="ECO:0007669"/>
    <property type="project" value="UniProtKB-KW"/>
</dbReference>
<dbReference type="RefSeq" id="WP_005374921.1">
    <property type="nucleotide sequence ID" value="NZ_CM001475.1"/>
</dbReference>
<keyword evidence="2" id="KW-1185">Reference proteome</keyword>
<protein>
    <submittedName>
        <fullName evidence="1">Papain-like cysteine protease AvrRpt2</fullName>
    </submittedName>
</protein>